<evidence type="ECO:0000313" key="20">
    <source>
        <dbReference type="Proteomes" id="UP000562027"/>
    </source>
</evidence>
<comment type="caution">
    <text evidence="19">The sequence shown here is derived from an EMBL/GenBank/DDBJ whole genome shotgun (WGS) entry which is preliminary data.</text>
</comment>
<dbReference type="SMART" id="SM00387">
    <property type="entry name" value="HATPase_c"/>
    <property type="match status" value="1"/>
</dbReference>
<dbReference type="CDD" id="cd00082">
    <property type="entry name" value="HisKA"/>
    <property type="match status" value="1"/>
</dbReference>
<evidence type="ECO:0000256" key="5">
    <source>
        <dbReference type="ARBA" id="ARBA00022519"/>
    </source>
</evidence>
<keyword evidence="20" id="KW-1185">Reference proteome</keyword>
<evidence type="ECO:0000256" key="9">
    <source>
        <dbReference type="ARBA" id="ARBA00022741"/>
    </source>
</evidence>
<evidence type="ECO:0000256" key="12">
    <source>
        <dbReference type="ARBA" id="ARBA00022989"/>
    </source>
</evidence>
<dbReference type="EMBL" id="JACHLP010000001">
    <property type="protein sequence ID" value="MBB4841704.1"/>
    <property type="molecule type" value="Genomic_DNA"/>
</dbReference>
<dbReference type="SUPFAM" id="SSF55874">
    <property type="entry name" value="ATPase domain of HSP90 chaperone/DNA topoisomerase II/histidine kinase"/>
    <property type="match status" value="1"/>
</dbReference>
<dbReference type="Gene3D" id="3.30.565.10">
    <property type="entry name" value="Histidine kinase-like ATPase, C-terminal domain"/>
    <property type="match status" value="1"/>
</dbReference>
<dbReference type="Pfam" id="PF00512">
    <property type="entry name" value="HisKA"/>
    <property type="match status" value="1"/>
</dbReference>
<dbReference type="InterPro" id="IPR036890">
    <property type="entry name" value="HATPase_C_sf"/>
</dbReference>
<sequence length="401" mass="43296">MSNSATLKRLRQWLGRGLGWGLKDSLAKRLFLLIWVSLVISHVLAFATVRWLHDSPPPPPAGEPPPARHSHDAPLPTFPSLPPGPIADHPGPPPQGLSTAQSLLDYGVRLLVIALAAWLGSRWLAGPMQRLAQAATGLGDALKQQAPPPHLDEHSGTVEVREAARLFNQMAQQLRRQFQERGLLVAAISHDLRTPLTRLRMRLETLPLSEDARRPAVRDIQEMSQLIDTVLALFQSEREGEAAAEPSQTLDLTALLGALCDDLQEQGHSLSFKPGLPLLVRGQAGALRRALGNLLGNALRYGGSATVQTQALGASLRLLILDEGPGIPEAQLEAVFQPFYRLEGSRNRHTGGVGLGLYIARDLLQRQGASLRLLNRPEGGLCAEVEMACLAAATAPPAPTR</sequence>
<dbReference type="Pfam" id="PF02518">
    <property type="entry name" value="HATPase_c"/>
    <property type="match status" value="1"/>
</dbReference>
<feature type="domain" description="Histidine kinase" evidence="17">
    <location>
        <begin position="187"/>
        <end position="391"/>
    </location>
</feature>
<keyword evidence="7" id="KW-0808">Transferase</keyword>
<comment type="subcellular location">
    <subcellularLocation>
        <location evidence="2">Cell inner membrane</location>
        <topology evidence="2">Multi-pass membrane protein</topology>
    </subcellularLocation>
</comment>
<evidence type="ECO:0000256" key="7">
    <source>
        <dbReference type="ARBA" id="ARBA00022679"/>
    </source>
</evidence>
<dbReference type="InterPro" id="IPR003660">
    <property type="entry name" value="HAMP_dom"/>
</dbReference>
<dbReference type="PANTHER" id="PTHR44936">
    <property type="entry name" value="SENSOR PROTEIN CREC"/>
    <property type="match status" value="1"/>
</dbReference>
<dbReference type="PROSITE" id="PS50885">
    <property type="entry name" value="HAMP"/>
    <property type="match status" value="1"/>
</dbReference>
<name>A0A840KZU3_9BURK</name>
<feature type="domain" description="HAMP" evidence="18">
    <location>
        <begin position="122"/>
        <end position="179"/>
    </location>
</feature>
<dbReference type="SMART" id="SM00304">
    <property type="entry name" value="HAMP"/>
    <property type="match status" value="1"/>
</dbReference>
<keyword evidence="5" id="KW-0997">Cell inner membrane</keyword>
<accession>A0A840KZU3</accession>
<feature type="compositionally biased region" description="Pro residues" evidence="15">
    <location>
        <begin position="57"/>
        <end position="67"/>
    </location>
</feature>
<evidence type="ECO:0000256" key="10">
    <source>
        <dbReference type="ARBA" id="ARBA00022777"/>
    </source>
</evidence>
<dbReference type="InterPro" id="IPR005467">
    <property type="entry name" value="His_kinase_dom"/>
</dbReference>
<evidence type="ECO:0000256" key="1">
    <source>
        <dbReference type="ARBA" id="ARBA00000085"/>
    </source>
</evidence>
<dbReference type="Proteomes" id="UP000562027">
    <property type="component" value="Unassembled WGS sequence"/>
</dbReference>
<keyword evidence="11" id="KW-0067">ATP-binding</keyword>
<keyword evidence="6" id="KW-0597">Phosphoprotein</keyword>
<keyword evidence="8 16" id="KW-0812">Transmembrane</keyword>
<evidence type="ECO:0000256" key="11">
    <source>
        <dbReference type="ARBA" id="ARBA00022840"/>
    </source>
</evidence>
<keyword evidence="4" id="KW-1003">Cell membrane</keyword>
<keyword evidence="14 16" id="KW-0472">Membrane</keyword>
<dbReference type="AlphaFoldDB" id="A0A840KZU3"/>
<proteinExistence type="predicted"/>
<organism evidence="19 20">
    <name type="scientific">Roseateles oligotrophus</name>
    <dbReference type="NCBI Taxonomy" id="1769250"/>
    <lineage>
        <taxon>Bacteria</taxon>
        <taxon>Pseudomonadati</taxon>
        <taxon>Pseudomonadota</taxon>
        <taxon>Betaproteobacteria</taxon>
        <taxon>Burkholderiales</taxon>
        <taxon>Sphaerotilaceae</taxon>
        <taxon>Roseateles</taxon>
    </lineage>
</organism>
<evidence type="ECO:0000259" key="17">
    <source>
        <dbReference type="PROSITE" id="PS50109"/>
    </source>
</evidence>
<evidence type="ECO:0000256" key="13">
    <source>
        <dbReference type="ARBA" id="ARBA00023012"/>
    </source>
</evidence>
<evidence type="ECO:0000256" key="14">
    <source>
        <dbReference type="ARBA" id="ARBA00023136"/>
    </source>
</evidence>
<evidence type="ECO:0000256" key="6">
    <source>
        <dbReference type="ARBA" id="ARBA00022553"/>
    </source>
</evidence>
<dbReference type="Gene3D" id="1.10.287.130">
    <property type="match status" value="1"/>
</dbReference>
<protein>
    <recommendedName>
        <fullName evidence="3">histidine kinase</fullName>
        <ecNumber evidence="3">2.7.13.3</ecNumber>
    </recommendedName>
</protein>
<dbReference type="PANTHER" id="PTHR44936:SF5">
    <property type="entry name" value="SENSOR HISTIDINE KINASE ENVZ"/>
    <property type="match status" value="1"/>
</dbReference>
<keyword evidence="9" id="KW-0547">Nucleotide-binding</keyword>
<dbReference type="InterPro" id="IPR003661">
    <property type="entry name" value="HisK_dim/P_dom"/>
</dbReference>
<dbReference type="GO" id="GO:0005524">
    <property type="term" value="F:ATP binding"/>
    <property type="evidence" value="ECO:0007669"/>
    <property type="project" value="UniProtKB-KW"/>
</dbReference>
<dbReference type="RefSeq" id="WP_184295187.1">
    <property type="nucleotide sequence ID" value="NZ_JACHLP010000001.1"/>
</dbReference>
<evidence type="ECO:0000256" key="4">
    <source>
        <dbReference type="ARBA" id="ARBA00022475"/>
    </source>
</evidence>
<dbReference type="InterPro" id="IPR050980">
    <property type="entry name" value="2C_sensor_his_kinase"/>
</dbReference>
<dbReference type="SUPFAM" id="SSF47384">
    <property type="entry name" value="Homodimeric domain of signal transducing histidine kinase"/>
    <property type="match status" value="1"/>
</dbReference>
<dbReference type="InterPro" id="IPR036097">
    <property type="entry name" value="HisK_dim/P_sf"/>
</dbReference>
<evidence type="ECO:0000256" key="3">
    <source>
        <dbReference type="ARBA" id="ARBA00012438"/>
    </source>
</evidence>
<feature type="region of interest" description="Disordered" evidence="15">
    <location>
        <begin position="57"/>
        <end position="98"/>
    </location>
</feature>
<dbReference type="InterPro" id="IPR004358">
    <property type="entry name" value="Sig_transdc_His_kin-like_C"/>
</dbReference>
<evidence type="ECO:0000256" key="2">
    <source>
        <dbReference type="ARBA" id="ARBA00004429"/>
    </source>
</evidence>
<evidence type="ECO:0000313" key="19">
    <source>
        <dbReference type="EMBL" id="MBB4841704.1"/>
    </source>
</evidence>
<evidence type="ECO:0000256" key="15">
    <source>
        <dbReference type="SAM" id="MobiDB-lite"/>
    </source>
</evidence>
<reference evidence="19 20" key="1">
    <citation type="submission" date="2020-08" db="EMBL/GenBank/DDBJ databases">
        <title>Functional genomics of gut bacteria from endangered species of beetles.</title>
        <authorList>
            <person name="Carlos-Shanley C."/>
        </authorList>
    </citation>
    <scope>NUCLEOTIDE SEQUENCE [LARGE SCALE GENOMIC DNA]</scope>
    <source>
        <strain evidence="19 20">S00239</strain>
    </source>
</reference>
<dbReference type="GO" id="GO:0005886">
    <property type="term" value="C:plasma membrane"/>
    <property type="evidence" value="ECO:0007669"/>
    <property type="project" value="UniProtKB-SubCell"/>
</dbReference>
<dbReference type="GO" id="GO:0000155">
    <property type="term" value="F:phosphorelay sensor kinase activity"/>
    <property type="evidence" value="ECO:0007669"/>
    <property type="project" value="InterPro"/>
</dbReference>
<keyword evidence="12 16" id="KW-1133">Transmembrane helix</keyword>
<gene>
    <name evidence="19" type="ORF">HNP55_000199</name>
</gene>
<dbReference type="PRINTS" id="PR00344">
    <property type="entry name" value="BCTRLSENSOR"/>
</dbReference>
<dbReference type="CDD" id="cd00075">
    <property type="entry name" value="HATPase"/>
    <property type="match status" value="1"/>
</dbReference>
<evidence type="ECO:0000256" key="16">
    <source>
        <dbReference type="SAM" id="Phobius"/>
    </source>
</evidence>
<feature type="transmembrane region" description="Helical" evidence="16">
    <location>
        <begin position="30"/>
        <end position="52"/>
    </location>
</feature>
<evidence type="ECO:0000259" key="18">
    <source>
        <dbReference type="PROSITE" id="PS50885"/>
    </source>
</evidence>
<keyword evidence="10 19" id="KW-0418">Kinase</keyword>
<feature type="compositionally biased region" description="Pro residues" evidence="15">
    <location>
        <begin position="76"/>
        <end position="95"/>
    </location>
</feature>
<keyword evidence="13" id="KW-0902">Two-component regulatory system</keyword>
<comment type="catalytic activity">
    <reaction evidence="1">
        <text>ATP + protein L-histidine = ADP + protein N-phospho-L-histidine.</text>
        <dbReference type="EC" id="2.7.13.3"/>
    </reaction>
</comment>
<dbReference type="SMART" id="SM00388">
    <property type="entry name" value="HisKA"/>
    <property type="match status" value="1"/>
</dbReference>
<evidence type="ECO:0000256" key="8">
    <source>
        <dbReference type="ARBA" id="ARBA00022692"/>
    </source>
</evidence>
<dbReference type="PROSITE" id="PS50109">
    <property type="entry name" value="HIS_KIN"/>
    <property type="match status" value="1"/>
</dbReference>
<dbReference type="EC" id="2.7.13.3" evidence="3"/>
<dbReference type="InterPro" id="IPR003594">
    <property type="entry name" value="HATPase_dom"/>
</dbReference>